<dbReference type="InterPro" id="IPR050493">
    <property type="entry name" value="FAD-dep_Monooxygenase_BioMet"/>
</dbReference>
<keyword evidence="5" id="KW-0503">Monooxygenase</keyword>
<evidence type="ECO:0000256" key="1">
    <source>
        <dbReference type="ARBA" id="ARBA00007992"/>
    </source>
</evidence>
<gene>
    <name evidence="7" type="ORF">P154DRAFT_500138</name>
</gene>
<name>A0A6A5W3F6_9PLEO</name>
<keyword evidence="4" id="KW-0560">Oxidoreductase</keyword>
<dbReference type="PRINTS" id="PR00420">
    <property type="entry name" value="RNGMNOXGNASE"/>
</dbReference>
<reference evidence="7" key="1">
    <citation type="journal article" date="2020" name="Stud. Mycol.">
        <title>101 Dothideomycetes genomes: a test case for predicting lifestyles and emergence of pathogens.</title>
        <authorList>
            <person name="Haridas S."/>
            <person name="Albert R."/>
            <person name="Binder M."/>
            <person name="Bloem J."/>
            <person name="Labutti K."/>
            <person name="Salamov A."/>
            <person name="Andreopoulos B."/>
            <person name="Baker S."/>
            <person name="Barry K."/>
            <person name="Bills G."/>
            <person name="Bluhm B."/>
            <person name="Cannon C."/>
            <person name="Castanera R."/>
            <person name="Culley D."/>
            <person name="Daum C."/>
            <person name="Ezra D."/>
            <person name="Gonzalez J."/>
            <person name="Henrissat B."/>
            <person name="Kuo A."/>
            <person name="Liang C."/>
            <person name="Lipzen A."/>
            <person name="Lutzoni F."/>
            <person name="Magnuson J."/>
            <person name="Mondo S."/>
            <person name="Nolan M."/>
            <person name="Ohm R."/>
            <person name="Pangilinan J."/>
            <person name="Park H.-J."/>
            <person name="Ramirez L."/>
            <person name="Alfaro M."/>
            <person name="Sun H."/>
            <person name="Tritt A."/>
            <person name="Yoshinaga Y."/>
            <person name="Zwiers L.-H."/>
            <person name="Turgeon B."/>
            <person name="Goodwin S."/>
            <person name="Spatafora J."/>
            <person name="Crous P."/>
            <person name="Grigoriev I."/>
        </authorList>
    </citation>
    <scope>NUCLEOTIDE SEQUENCE</scope>
    <source>
        <strain evidence="7">CBS 123094</strain>
    </source>
</reference>
<dbReference type="SUPFAM" id="SSF51905">
    <property type="entry name" value="FAD/NAD(P)-binding domain"/>
    <property type="match status" value="1"/>
</dbReference>
<dbReference type="Gene3D" id="3.50.50.60">
    <property type="entry name" value="FAD/NAD(P)-binding domain"/>
    <property type="match status" value="1"/>
</dbReference>
<dbReference type="Pfam" id="PF01494">
    <property type="entry name" value="FAD_binding_3"/>
    <property type="match status" value="1"/>
</dbReference>
<dbReference type="OrthoDB" id="9993796at2759"/>
<dbReference type="EMBL" id="ML977638">
    <property type="protein sequence ID" value="KAF1995474.1"/>
    <property type="molecule type" value="Genomic_DNA"/>
</dbReference>
<comment type="similarity">
    <text evidence="1">Belongs to the paxM FAD-dependent monooxygenase family.</text>
</comment>
<proteinExistence type="inferred from homology"/>
<keyword evidence="8" id="KW-1185">Reference proteome</keyword>
<dbReference type="GO" id="GO:0071949">
    <property type="term" value="F:FAD binding"/>
    <property type="evidence" value="ECO:0007669"/>
    <property type="project" value="InterPro"/>
</dbReference>
<dbReference type="InterPro" id="IPR036188">
    <property type="entry name" value="FAD/NAD-bd_sf"/>
</dbReference>
<dbReference type="GO" id="GO:0004497">
    <property type="term" value="F:monooxygenase activity"/>
    <property type="evidence" value="ECO:0007669"/>
    <property type="project" value="UniProtKB-KW"/>
</dbReference>
<evidence type="ECO:0000256" key="3">
    <source>
        <dbReference type="ARBA" id="ARBA00022827"/>
    </source>
</evidence>
<keyword evidence="3" id="KW-0274">FAD</keyword>
<organism evidence="7 8">
    <name type="scientific">Amniculicola lignicola CBS 123094</name>
    <dbReference type="NCBI Taxonomy" id="1392246"/>
    <lineage>
        <taxon>Eukaryota</taxon>
        <taxon>Fungi</taxon>
        <taxon>Dikarya</taxon>
        <taxon>Ascomycota</taxon>
        <taxon>Pezizomycotina</taxon>
        <taxon>Dothideomycetes</taxon>
        <taxon>Pleosporomycetidae</taxon>
        <taxon>Pleosporales</taxon>
        <taxon>Amniculicolaceae</taxon>
        <taxon>Amniculicola</taxon>
    </lineage>
</organism>
<dbReference type="AlphaFoldDB" id="A0A6A5W3F6"/>
<dbReference type="PANTHER" id="PTHR13789:SF215">
    <property type="entry name" value="FAD-BINDING DOMAIN-CONTAINING PROTEIN-RELATED"/>
    <property type="match status" value="1"/>
</dbReference>
<accession>A0A6A5W3F6</accession>
<feature type="domain" description="FAD-binding" evidence="6">
    <location>
        <begin position="2"/>
        <end position="324"/>
    </location>
</feature>
<evidence type="ECO:0000256" key="5">
    <source>
        <dbReference type="ARBA" id="ARBA00023033"/>
    </source>
</evidence>
<keyword evidence="2" id="KW-0285">Flavoprotein</keyword>
<sequence>MDIGIIGAGIAGLSAAIALRRIGHNVTIFEKSCFKNEIGAAITLTPNANRILERWNFDFEKARPVDFMQYRYLHSETLEVCGREDLSGVQERYGSRMCAYHRVDLHEGLRVLAEGEWGVGIRLGCAAVGVDADKGEVEFINGEKVKKDMWIMADGCHTPFLPQILKESIPTTHIGKSVYRWLSPLSLIRTNPQCAQIWDPSLPSGFVTFFNPRTAIMMVTYPCRNSTLLNCALFHTTRPEESNAEGWHSNSTHDHVLRELDGASAAVKHLVLQAEQIKVYKVTQRRPSTKCYGGNVLCIGDTVHYMLPSHAQGGAMAVEDAGALEILFDPKTYTHSPAALSKRLSTFEKLRLPRTATTQIMSSLNPNLTMEGLERQVGDIRRFYAGELVDWPRGCGPWSEAIREFW</sequence>
<dbReference type="Proteomes" id="UP000799779">
    <property type="component" value="Unassembled WGS sequence"/>
</dbReference>
<evidence type="ECO:0000313" key="7">
    <source>
        <dbReference type="EMBL" id="KAF1995474.1"/>
    </source>
</evidence>
<evidence type="ECO:0000256" key="2">
    <source>
        <dbReference type="ARBA" id="ARBA00022630"/>
    </source>
</evidence>
<protein>
    <submittedName>
        <fullName evidence="7">FAD/NAD(P)-binding domain-containing protein</fullName>
    </submittedName>
</protein>
<dbReference type="SUPFAM" id="SSF54373">
    <property type="entry name" value="FAD-linked reductases, C-terminal domain"/>
    <property type="match status" value="1"/>
</dbReference>
<feature type="non-terminal residue" evidence="7">
    <location>
        <position position="406"/>
    </location>
</feature>
<evidence type="ECO:0000313" key="8">
    <source>
        <dbReference type="Proteomes" id="UP000799779"/>
    </source>
</evidence>
<dbReference type="InterPro" id="IPR002938">
    <property type="entry name" value="FAD-bd"/>
</dbReference>
<evidence type="ECO:0000256" key="4">
    <source>
        <dbReference type="ARBA" id="ARBA00023002"/>
    </source>
</evidence>
<dbReference type="PANTHER" id="PTHR13789">
    <property type="entry name" value="MONOOXYGENASE"/>
    <property type="match status" value="1"/>
</dbReference>
<evidence type="ECO:0000259" key="6">
    <source>
        <dbReference type="Pfam" id="PF01494"/>
    </source>
</evidence>